<accession>A0A858RCY9</accession>
<dbReference type="AlphaFoldDB" id="A0A858RCY9"/>
<dbReference type="InterPro" id="IPR051354">
    <property type="entry name" value="Transposase_27_IS1"/>
</dbReference>
<dbReference type="Proteomes" id="UP000501812">
    <property type="component" value="Chromosome"/>
</dbReference>
<dbReference type="PANTHER" id="PTHR33293:SF2">
    <property type="entry name" value="TRANSPOSASE"/>
    <property type="match status" value="1"/>
</dbReference>
<name>A0A858RCY9_9BACT</name>
<dbReference type="KEGG" id="luo:HHL09_01245"/>
<reference evidence="1 2" key="1">
    <citation type="submission" date="2020-04" db="EMBL/GenBank/DDBJ databases">
        <title>Luteolibacter sp. G-1-1-1 isolated from soil.</title>
        <authorList>
            <person name="Dahal R.H."/>
        </authorList>
    </citation>
    <scope>NUCLEOTIDE SEQUENCE [LARGE SCALE GENOMIC DNA]</scope>
    <source>
        <strain evidence="1 2">G-1-1-1</strain>
    </source>
</reference>
<gene>
    <name evidence="1" type="ORF">HHL09_01245</name>
</gene>
<dbReference type="PANTHER" id="PTHR33293">
    <property type="entry name" value="INSERTION ELEMENT IS1 1 PROTEIN INSB-RELATED"/>
    <property type="match status" value="1"/>
</dbReference>
<proteinExistence type="predicted"/>
<evidence type="ECO:0000313" key="2">
    <source>
        <dbReference type="Proteomes" id="UP000501812"/>
    </source>
</evidence>
<keyword evidence="2" id="KW-1185">Reference proteome</keyword>
<evidence type="ECO:0000313" key="1">
    <source>
        <dbReference type="EMBL" id="QJE94468.1"/>
    </source>
</evidence>
<protein>
    <submittedName>
        <fullName evidence="1">DDE-type integrase/transposase/recombinase</fullName>
    </submittedName>
</protein>
<dbReference type="EMBL" id="CP051774">
    <property type="protein sequence ID" value="QJE94468.1"/>
    <property type="molecule type" value="Genomic_DNA"/>
</dbReference>
<organism evidence="1 2">
    <name type="scientific">Luteolibacter luteus</name>
    <dbReference type="NCBI Taxonomy" id="2728835"/>
    <lineage>
        <taxon>Bacteria</taxon>
        <taxon>Pseudomonadati</taxon>
        <taxon>Verrucomicrobiota</taxon>
        <taxon>Verrucomicrobiia</taxon>
        <taxon>Verrucomicrobiales</taxon>
        <taxon>Verrucomicrobiaceae</taxon>
        <taxon>Luteolibacter</taxon>
    </lineage>
</organism>
<sequence length="276" mass="30757">MSNNLPAEKKIAAISMLCEGNSIRSIERMTGVHRDTIMRLGVRVGQGCAEIMDKKMHGLSIAQVQVDELWGFIGAKQKTAKANDMKDAGDVWVWVALDAATKLVPSFLTGKRDKMHATQFIDDLASRLVSTPQISSDAFPAYADAIERAFGSEVNYGAVIKTFTHTNLEAQRRYSPPDVLKVKKIPVQGLPDMKLCSTSYVEKQNHTVRMHCRRLSRLTNAFSKKRENFDAAIALHYAYYNFCKTHGTLRCTPAMEAGIEASQWKVSELVERTGEA</sequence>
<dbReference type="RefSeq" id="WP_169452689.1">
    <property type="nucleotide sequence ID" value="NZ_CP051774.1"/>
</dbReference>